<evidence type="ECO:0000313" key="2">
    <source>
        <dbReference type="Proteomes" id="UP001470230"/>
    </source>
</evidence>
<gene>
    <name evidence="1" type="ORF">M9Y10_008987</name>
</gene>
<organism evidence="1 2">
    <name type="scientific">Tritrichomonas musculus</name>
    <dbReference type="NCBI Taxonomy" id="1915356"/>
    <lineage>
        <taxon>Eukaryota</taxon>
        <taxon>Metamonada</taxon>
        <taxon>Parabasalia</taxon>
        <taxon>Tritrichomonadida</taxon>
        <taxon>Tritrichomonadidae</taxon>
        <taxon>Tritrichomonas</taxon>
    </lineage>
</organism>
<keyword evidence="2" id="KW-1185">Reference proteome</keyword>
<dbReference type="Proteomes" id="UP001470230">
    <property type="component" value="Unassembled WGS sequence"/>
</dbReference>
<protein>
    <submittedName>
        <fullName evidence="1">Uncharacterized protein</fullName>
    </submittedName>
</protein>
<name>A0ABR2IZU7_9EUKA</name>
<reference evidence="1 2" key="1">
    <citation type="submission" date="2024-04" db="EMBL/GenBank/DDBJ databases">
        <title>Tritrichomonas musculus Genome.</title>
        <authorList>
            <person name="Alves-Ferreira E."/>
            <person name="Grigg M."/>
            <person name="Lorenzi H."/>
            <person name="Galac M."/>
        </authorList>
    </citation>
    <scope>NUCLEOTIDE SEQUENCE [LARGE SCALE GENOMIC DNA]</scope>
    <source>
        <strain evidence="1 2">EAF2021</strain>
    </source>
</reference>
<evidence type="ECO:0000313" key="1">
    <source>
        <dbReference type="EMBL" id="KAK8871074.1"/>
    </source>
</evidence>
<sequence>MSTISPTKSPLIIKHNYVYNPTNEWCQCSVKGGEQIHTIVVIPPRSSRTFPSTLVNPEIVNFRNLRPDQINSYEINQEPIVLEPIKAQFDAEWKGTLELNGIEKGITAYLLAQVTKIFGLVIYESTRFLLRGSINPKARSVNCSIFDIAQKEEIKLTGRIENNTEDTEYTLLLNGTDHHIILNADNTDKTTFAKDPTITGKYMAFYTKGQSQNEMSLQIESYSHGILGGNGNESENFEVLGLADNGKDFILLRFGGEVTYYTGTVSANNNEVFIEGTYQGRDSGQFTFIKEM</sequence>
<proteinExistence type="predicted"/>
<comment type="caution">
    <text evidence="1">The sequence shown here is derived from an EMBL/GenBank/DDBJ whole genome shotgun (WGS) entry which is preliminary data.</text>
</comment>
<accession>A0ABR2IZU7</accession>
<dbReference type="EMBL" id="JAPFFF010000014">
    <property type="protein sequence ID" value="KAK8871074.1"/>
    <property type="molecule type" value="Genomic_DNA"/>
</dbReference>